<feature type="domain" description="DUF6287" evidence="3">
    <location>
        <begin position="345"/>
        <end position="374"/>
    </location>
</feature>
<sequence length="494" mass="55190">MKNKKIVWVIAIIVILGGAFYIYNQKQDNGPKIEEQLKGIDKEAVAFENEKNESKQFKELEKLIKESDEYKKGTETNKKVIKRYDDSIYQARKLLKDKNETTFEESKITNLSKASTRNITMKVNSLKVLSKRLEIQDVIVYDKKELNNFKSKVTTLKKSYDKQLNKSDSESDQKSESAATKVNEQPDQTMDFSKIKQGDYTSLLGNWKEVATSANHHDGAGDKWSVGGTHQLTVSKNQISDGFMKFSGEHITANDQTGSVAFKEEGGVLTTNSSVGATAYNLSFYPKGIEMTESDWGPDVPTVIDNSKDRFIIRSSGSNYVQVFERINSSSIDEQNTSGRSNDISEMNTKQIQEGDYSSIKGEWKNGRGKKISVTTDIMKFTDITGVNQGGSVEGLKIDIPEMNLPDGTPKLTTYGFSDVKVKSYDQQLKVSESKGGLSMASRIPGSVEYVSFLPKGTMGDLQEGNRNQDKIIAVMTQNNATSVQKSEVYYRVD</sequence>
<name>A0A5C6M920_9LACO</name>
<dbReference type="Proteomes" id="UP000321659">
    <property type="component" value="Unassembled WGS sequence"/>
</dbReference>
<evidence type="ECO:0000256" key="2">
    <source>
        <dbReference type="SAM" id="Phobius"/>
    </source>
</evidence>
<comment type="caution">
    <text evidence="4">The sequence shown here is derived from an EMBL/GenBank/DDBJ whole genome shotgun (WGS) entry which is preliminary data.</text>
</comment>
<protein>
    <recommendedName>
        <fullName evidence="3">DUF6287 domain-containing protein</fullName>
    </recommendedName>
</protein>
<dbReference type="RefSeq" id="WP_146302617.1">
    <property type="nucleotide sequence ID" value="NZ_JANXKU010000002.1"/>
</dbReference>
<feature type="compositionally biased region" description="Polar residues" evidence="1">
    <location>
        <begin position="180"/>
        <end position="191"/>
    </location>
</feature>
<keyword evidence="2" id="KW-0812">Transmembrane</keyword>
<gene>
    <name evidence="4" type="ORF">LABALGLTS371_07730</name>
</gene>
<keyword evidence="2" id="KW-0472">Membrane</keyword>
<dbReference type="EMBL" id="SRRQ01000004">
    <property type="protein sequence ID" value="TWW11258.1"/>
    <property type="molecule type" value="Genomic_DNA"/>
</dbReference>
<evidence type="ECO:0000256" key="1">
    <source>
        <dbReference type="SAM" id="MobiDB-lite"/>
    </source>
</evidence>
<feature type="region of interest" description="Disordered" evidence="1">
    <location>
        <begin position="160"/>
        <end position="192"/>
    </location>
</feature>
<proteinExistence type="predicted"/>
<feature type="compositionally biased region" description="Basic and acidic residues" evidence="1">
    <location>
        <begin position="160"/>
        <end position="175"/>
    </location>
</feature>
<feature type="transmembrane region" description="Helical" evidence="2">
    <location>
        <begin position="6"/>
        <end position="23"/>
    </location>
</feature>
<dbReference type="InterPro" id="IPR046254">
    <property type="entry name" value="DUF6287"/>
</dbReference>
<organism evidence="4 5">
    <name type="scientific">Dellaglioa algida</name>
    <dbReference type="NCBI Taxonomy" id="105612"/>
    <lineage>
        <taxon>Bacteria</taxon>
        <taxon>Bacillati</taxon>
        <taxon>Bacillota</taxon>
        <taxon>Bacilli</taxon>
        <taxon>Lactobacillales</taxon>
        <taxon>Lactobacillaceae</taxon>
        <taxon>Dellaglioa</taxon>
    </lineage>
</organism>
<dbReference type="AlphaFoldDB" id="A0A5C6M920"/>
<reference evidence="4 5" key="1">
    <citation type="submission" date="2019-04" db="EMBL/GenBank/DDBJ databases">
        <title>In vitro growth and metabolic characteristics of meat-borne Lactobacillus algidus strains.</title>
        <authorList>
            <person name="Sade E."/>
            <person name="Per J."/>
            <person name="Tytti H."/>
            <person name="Johanna B.K."/>
        </authorList>
    </citation>
    <scope>NUCLEOTIDE SEQUENCE [LARGE SCALE GENOMIC DNA]</scope>
    <source>
        <strain evidence="4 5">LTS37-1</strain>
    </source>
</reference>
<dbReference type="Pfam" id="PF19804">
    <property type="entry name" value="DUF6287"/>
    <property type="match status" value="1"/>
</dbReference>
<keyword evidence="2" id="KW-1133">Transmembrane helix</keyword>
<evidence type="ECO:0000259" key="3">
    <source>
        <dbReference type="Pfam" id="PF19804"/>
    </source>
</evidence>
<accession>A0A5C6M920</accession>
<evidence type="ECO:0000313" key="5">
    <source>
        <dbReference type="Proteomes" id="UP000321659"/>
    </source>
</evidence>
<evidence type="ECO:0000313" key="4">
    <source>
        <dbReference type="EMBL" id="TWW11258.1"/>
    </source>
</evidence>